<dbReference type="InterPro" id="IPR055850">
    <property type="entry name" value="DUF7427"/>
</dbReference>
<protein>
    <submittedName>
        <fullName evidence="1">Uncharacterized protein</fullName>
    </submittedName>
</protein>
<dbReference type="Pfam" id="PF24202">
    <property type="entry name" value="DUF7427"/>
    <property type="match status" value="1"/>
</dbReference>
<reference evidence="1 2" key="1">
    <citation type="submission" date="2013-02" db="EMBL/GenBank/DDBJ databases">
        <title>Whole genome shotgun sequence of Gordonia malaquae NBRC 108250.</title>
        <authorList>
            <person name="Yoshida I."/>
            <person name="Hosoyama A."/>
            <person name="Tsuchikane K."/>
            <person name="Ando Y."/>
            <person name="Baba S."/>
            <person name="Ohji S."/>
            <person name="Hamada M."/>
            <person name="Tamura T."/>
            <person name="Yamazoe A."/>
            <person name="Yamazaki S."/>
            <person name="Fujita N."/>
        </authorList>
    </citation>
    <scope>NUCLEOTIDE SEQUENCE [LARGE SCALE GENOMIC DNA]</scope>
    <source>
        <strain evidence="1 2">NBRC 108250</strain>
    </source>
</reference>
<name>M3UMT9_GORML</name>
<dbReference type="Proteomes" id="UP000035009">
    <property type="component" value="Unassembled WGS sequence"/>
</dbReference>
<proteinExistence type="predicted"/>
<dbReference type="STRING" id="410332.SAMN04488550_4147"/>
<dbReference type="AlphaFoldDB" id="M3UMT9"/>
<gene>
    <name evidence="1" type="ORF">GM1_030_00740</name>
</gene>
<dbReference type="eggNOG" id="ENOG5031WAP">
    <property type="taxonomic scope" value="Bacteria"/>
</dbReference>
<comment type="caution">
    <text evidence="1">The sequence shown here is derived from an EMBL/GenBank/DDBJ whole genome shotgun (WGS) entry which is preliminary data.</text>
</comment>
<evidence type="ECO:0000313" key="1">
    <source>
        <dbReference type="EMBL" id="GAC81245.1"/>
    </source>
</evidence>
<accession>M3UMT9</accession>
<sequence length="81" mass="8928">MPSGAVVWTSLIVSIAGYEAYCIRSGHADELLSRVLDRARAKHPVANVACRAAVIATALHLCRAYPKRYARYDPFALLRLT</sequence>
<organism evidence="1 2">
    <name type="scientific">Gordonia malaquae NBRC 108250</name>
    <dbReference type="NCBI Taxonomy" id="1223542"/>
    <lineage>
        <taxon>Bacteria</taxon>
        <taxon>Bacillati</taxon>
        <taxon>Actinomycetota</taxon>
        <taxon>Actinomycetes</taxon>
        <taxon>Mycobacteriales</taxon>
        <taxon>Gordoniaceae</taxon>
        <taxon>Gordonia</taxon>
    </lineage>
</organism>
<dbReference type="EMBL" id="BAOP01000030">
    <property type="protein sequence ID" value="GAC81245.1"/>
    <property type="molecule type" value="Genomic_DNA"/>
</dbReference>
<keyword evidence="2" id="KW-1185">Reference proteome</keyword>
<evidence type="ECO:0000313" key="2">
    <source>
        <dbReference type="Proteomes" id="UP000035009"/>
    </source>
</evidence>